<evidence type="ECO:0000313" key="5">
    <source>
        <dbReference type="EMBL" id="MFF3566749.1"/>
    </source>
</evidence>
<dbReference type="SUPFAM" id="SSF50891">
    <property type="entry name" value="Cyclophilin-like"/>
    <property type="match status" value="1"/>
</dbReference>
<comment type="caution">
    <text evidence="5">The sequence shown here is derived from an EMBL/GenBank/DDBJ whole genome shotgun (WGS) entry which is preliminary data.</text>
</comment>
<protein>
    <submittedName>
        <fullName evidence="5">Allophanate hydrolase subunit 1</fullName>
    </submittedName>
</protein>
<name>A0ABW6RUT6_9NOCA</name>
<accession>A0ABW6RUT6</accession>
<dbReference type="SMART" id="SM00796">
    <property type="entry name" value="AHS1"/>
    <property type="match status" value="1"/>
</dbReference>
<dbReference type="PANTHER" id="PTHR34698:SF2">
    <property type="entry name" value="5-OXOPROLINASE SUBUNIT B"/>
    <property type="match status" value="1"/>
</dbReference>
<dbReference type="Proteomes" id="UP001601992">
    <property type="component" value="Unassembled WGS sequence"/>
</dbReference>
<keyword evidence="1" id="KW-0547">Nucleotide-binding</keyword>
<gene>
    <name evidence="5" type="ORF">ACFYXQ_03090</name>
</gene>
<dbReference type="PANTHER" id="PTHR34698">
    <property type="entry name" value="5-OXOPROLINASE SUBUNIT B"/>
    <property type="match status" value="1"/>
</dbReference>
<keyword evidence="6" id="KW-1185">Reference proteome</keyword>
<proteinExistence type="predicted"/>
<dbReference type="RefSeq" id="WP_387402478.1">
    <property type="nucleotide sequence ID" value="NZ_JBIAQY010000001.1"/>
</dbReference>
<evidence type="ECO:0000256" key="2">
    <source>
        <dbReference type="ARBA" id="ARBA00022801"/>
    </source>
</evidence>
<dbReference type="Gene3D" id="3.30.1360.40">
    <property type="match status" value="1"/>
</dbReference>
<dbReference type="Gene3D" id="2.40.100.10">
    <property type="entry name" value="Cyclophilin-like"/>
    <property type="match status" value="1"/>
</dbReference>
<dbReference type="InterPro" id="IPR029000">
    <property type="entry name" value="Cyclophilin-like_dom_sf"/>
</dbReference>
<sequence length="215" mass="22905">MTPQTAFTAAVHRAGDRGWLVDVPSEHIAALVLEFRGREWFGAIQDLVPAAASILVIAHSAGQMNQLRDRIDSVLGGFDGTTAATSDEGASVVVPVVYDGEDLDYVAQALCLDRQRIVDAHTSAAHRVGFFGFAPGFAYIDGTASQLSMPRRSSPRPRVAAGAVAIAGTQTVVYPGGTPGGWHIIGHTEELLWNIEWDNPSRLAVGDRVTFRAVA</sequence>
<evidence type="ECO:0000313" key="6">
    <source>
        <dbReference type="Proteomes" id="UP001601992"/>
    </source>
</evidence>
<dbReference type="InterPro" id="IPR003833">
    <property type="entry name" value="CT_C_D"/>
</dbReference>
<reference evidence="5 6" key="1">
    <citation type="submission" date="2024-10" db="EMBL/GenBank/DDBJ databases">
        <title>The Natural Products Discovery Center: Release of the First 8490 Sequenced Strains for Exploring Actinobacteria Biosynthetic Diversity.</title>
        <authorList>
            <person name="Kalkreuter E."/>
            <person name="Kautsar S.A."/>
            <person name="Yang D."/>
            <person name="Bader C.D."/>
            <person name="Teijaro C.N."/>
            <person name="Fluegel L."/>
            <person name="Davis C.M."/>
            <person name="Simpson J.R."/>
            <person name="Lauterbach L."/>
            <person name="Steele A.D."/>
            <person name="Gui C."/>
            <person name="Meng S."/>
            <person name="Li G."/>
            <person name="Viehrig K."/>
            <person name="Ye F."/>
            <person name="Su P."/>
            <person name="Kiefer A.F."/>
            <person name="Nichols A."/>
            <person name="Cepeda A.J."/>
            <person name="Yan W."/>
            <person name="Fan B."/>
            <person name="Jiang Y."/>
            <person name="Adhikari A."/>
            <person name="Zheng C.-J."/>
            <person name="Schuster L."/>
            <person name="Cowan T.M."/>
            <person name="Smanski M.J."/>
            <person name="Chevrette M.G."/>
            <person name="De Carvalho L.P.S."/>
            <person name="Shen B."/>
        </authorList>
    </citation>
    <scope>NUCLEOTIDE SEQUENCE [LARGE SCALE GENOMIC DNA]</scope>
    <source>
        <strain evidence="5 6">NPDC002593</strain>
    </source>
</reference>
<organism evidence="5 6">
    <name type="scientific">Nocardia jiangxiensis</name>
    <dbReference type="NCBI Taxonomy" id="282685"/>
    <lineage>
        <taxon>Bacteria</taxon>
        <taxon>Bacillati</taxon>
        <taxon>Actinomycetota</taxon>
        <taxon>Actinomycetes</taxon>
        <taxon>Mycobacteriales</taxon>
        <taxon>Nocardiaceae</taxon>
        <taxon>Nocardia</taxon>
    </lineage>
</organism>
<dbReference type="Pfam" id="PF02682">
    <property type="entry name" value="CT_C_D"/>
    <property type="match status" value="1"/>
</dbReference>
<feature type="domain" description="Carboxyltransferase" evidence="4">
    <location>
        <begin position="9"/>
        <end position="203"/>
    </location>
</feature>
<dbReference type="EMBL" id="JBIAQY010000001">
    <property type="protein sequence ID" value="MFF3566749.1"/>
    <property type="molecule type" value="Genomic_DNA"/>
</dbReference>
<evidence type="ECO:0000256" key="3">
    <source>
        <dbReference type="ARBA" id="ARBA00022840"/>
    </source>
</evidence>
<dbReference type="GO" id="GO:0016787">
    <property type="term" value="F:hydrolase activity"/>
    <property type="evidence" value="ECO:0007669"/>
    <property type="project" value="UniProtKB-KW"/>
</dbReference>
<evidence type="ECO:0000256" key="1">
    <source>
        <dbReference type="ARBA" id="ARBA00022741"/>
    </source>
</evidence>
<dbReference type="InterPro" id="IPR010016">
    <property type="entry name" value="PxpB"/>
</dbReference>
<keyword evidence="3" id="KW-0067">ATP-binding</keyword>
<evidence type="ECO:0000259" key="4">
    <source>
        <dbReference type="SMART" id="SM00796"/>
    </source>
</evidence>
<keyword evidence="2 5" id="KW-0378">Hydrolase</keyword>